<evidence type="ECO:0000256" key="1">
    <source>
        <dbReference type="SAM" id="MobiDB-lite"/>
    </source>
</evidence>
<dbReference type="RefSeq" id="WP_164792253.1">
    <property type="nucleotide sequence ID" value="NZ_JAALNF010000003.1"/>
</dbReference>
<comment type="caution">
    <text evidence="3">The sequence shown here is derived from an EMBL/GenBank/DDBJ whole genome shotgun (WGS) entry which is preliminary data.</text>
</comment>
<evidence type="ECO:0000256" key="2">
    <source>
        <dbReference type="SAM" id="Phobius"/>
    </source>
</evidence>
<sequence>MFCRKKRKGATLAYVIVVLAIIAVIGTAIVSLSLTNYKAMIVHGKKTQNLYMSESGLDKVQKALDILTAKAITYGNDAVAKEDASLSSEEDLKSGGNKTDDGYKKISSEKEESQNKIFKKAYKEYIIKQLNPNSEVSKNEKVFLLENNKVKFNNNLIKMAEEDKNKEKNEEGNYDITLIDINNKKVSNGSGLSGILNFKTTSDKDKKEEVSLRLDSKFNVKESDGHKNYKDVSLTFNIEVPDYNGAYKIEEFPLYNVCSNGLVVGENLNIGTGSTLNVDGGIFVSANVVKDKEDLTSGNMVNKKDGDGVVINGGTLSVNNGSLVSKNDIRLGGEGSNLKVGCETENSKNNKSNLNDESKKSDSNLNNNLGVYTGNLGINGDKIGFDKDVSKGNIISNYPVYAMNDLILNGEKSSINLNDGFYGLNSNRTEDKLTGKINNSSAIIVNTDDIGNGSSIKIGQEAIIMGTAYINTKPEAYQTGESVSVKGNYIAYTVDDGKVEFKYYNPLQLAKLDSVDEKAKYFKDNIKNAKETIHLNGISLPNNTTSIGATISNNEVRQNNDNLDKTTGIRINQVNQYEKAINYIGSLINTTNNDNSEIEFPDKEVRKIVNIKESDGKLTKAIIYIDSKNDKGGNLTIKYGNSTDVTDNEINLGNGIGAGIIVTKKNVILDSKDKSLKFNGTIITADNLDVKESKKIDLVYDDNIIKKIISQNYNYFKNLFRGQVCNNFITIKSQTNMSDNTLNLVKTSNWEVN</sequence>
<organism evidence="3">
    <name type="scientific">Clostridium perfringens</name>
    <dbReference type="NCBI Taxonomy" id="1502"/>
    <lineage>
        <taxon>Bacteria</taxon>
        <taxon>Bacillati</taxon>
        <taxon>Bacillota</taxon>
        <taxon>Clostridia</taxon>
        <taxon>Eubacteriales</taxon>
        <taxon>Clostridiaceae</taxon>
        <taxon>Clostridium</taxon>
    </lineage>
</organism>
<feature type="transmembrane region" description="Helical" evidence="2">
    <location>
        <begin position="12"/>
        <end position="34"/>
    </location>
</feature>
<protein>
    <submittedName>
        <fullName evidence="3">Uncharacterized protein</fullName>
    </submittedName>
</protein>
<accession>A0A6G4ZDJ9</accession>
<dbReference type="AlphaFoldDB" id="A0A6G4ZDJ9"/>
<feature type="region of interest" description="Disordered" evidence="1">
    <location>
        <begin position="85"/>
        <end position="107"/>
    </location>
</feature>
<evidence type="ECO:0000313" key="3">
    <source>
        <dbReference type="EMBL" id="NGT90433.1"/>
    </source>
</evidence>
<proteinExistence type="predicted"/>
<gene>
    <name evidence="3" type="ORF">G6Z02_09485</name>
</gene>
<dbReference type="EMBL" id="JAALNF010000003">
    <property type="protein sequence ID" value="NGT90433.1"/>
    <property type="molecule type" value="Genomic_DNA"/>
</dbReference>
<keyword evidence="2" id="KW-0812">Transmembrane</keyword>
<feature type="region of interest" description="Disordered" evidence="1">
    <location>
        <begin position="340"/>
        <end position="366"/>
    </location>
</feature>
<keyword evidence="2" id="KW-0472">Membrane</keyword>
<name>A0A6G4ZDJ9_CLOPF</name>
<keyword evidence="2" id="KW-1133">Transmembrane helix</keyword>
<reference evidence="3" key="1">
    <citation type="submission" date="2020-02" db="EMBL/GenBank/DDBJ databases">
        <title>Genomic Insights into the Phylogeny and Genetic Plasticity of the Human and Animal Enteric Pathogen Clostridium perfringens.</title>
        <authorList>
            <person name="Feng Y."/>
            <person name="Hu Y."/>
        </authorList>
    </citation>
    <scope>NUCLEOTIDE SEQUENCE</scope>
    <source>
        <strain evidence="3">CP-08</strain>
    </source>
</reference>